<keyword evidence="2" id="KW-0805">Transcription regulation</keyword>
<keyword evidence="4" id="KW-0804">Transcription</keyword>
<evidence type="ECO:0000256" key="2">
    <source>
        <dbReference type="ARBA" id="ARBA00023015"/>
    </source>
</evidence>
<dbReference type="Gene3D" id="3.40.190.290">
    <property type="match status" value="1"/>
</dbReference>
<dbReference type="PRINTS" id="PR00039">
    <property type="entry name" value="HTHLYSR"/>
</dbReference>
<dbReference type="InterPro" id="IPR005119">
    <property type="entry name" value="LysR_subst-bd"/>
</dbReference>
<proteinExistence type="inferred from homology"/>
<dbReference type="PANTHER" id="PTHR30126">
    <property type="entry name" value="HTH-TYPE TRANSCRIPTIONAL REGULATOR"/>
    <property type="match status" value="1"/>
</dbReference>
<dbReference type="AlphaFoldDB" id="A0A934IKX7"/>
<dbReference type="InterPro" id="IPR036388">
    <property type="entry name" value="WH-like_DNA-bd_sf"/>
</dbReference>
<dbReference type="Proteomes" id="UP000609531">
    <property type="component" value="Unassembled WGS sequence"/>
</dbReference>
<keyword evidence="3" id="KW-0238">DNA-binding</keyword>
<reference evidence="6" key="1">
    <citation type="submission" date="2020-12" db="EMBL/GenBank/DDBJ databases">
        <title>Bacterial taxonomy.</title>
        <authorList>
            <person name="Pan X."/>
        </authorList>
    </citation>
    <scope>NUCLEOTIDE SEQUENCE</scope>
    <source>
        <strain evidence="6">B2012</strain>
    </source>
</reference>
<dbReference type="SUPFAM" id="SSF46785">
    <property type="entry name" value="Winged helix' DNA-binding domain"/>
    <property type="match status" value="1"/>
</dbReference>
<dbReference type="GO" id="GO:0000976">
    <property type="term" value="F:transcription cis-regulatory region binding"/>
    <property type="evidence" value="ECO:0007669"/>
    <property type="project" value="TreeGrafter"/>
</dbReference>
<name>A0A934IKX7_9HYPH</name>
<dbReference type="CDD" id="cd08420">
    <property type="entry name" value="PBP2_CysL_like"/>
    <property type="match status" value="1"/>
</dbReference>
<comment type="caution">
    <text evidence="6">The sequence shown here is derived from an EMBL/GenBank/DDBJ whole genome shotgun (WGS) entry which is preliminary data.</text>
</comment>
<gene>
    <name evidence="6" type="ORF">JCR33_00695</name>
</gene>
<keyword evidence="7" id="KW-1185">Reference proteome</keyword>
<evidence type="ECO:0000259" key="5">
    <source>
        <dbReference type="PROSITE" id="PS50931"/>
    </source>
</evidence>
<dbReference type="FunFam" id="1.10.10.10:FF:000001">
    <property type="entry name" value="LysR family transcriptional regulator"/>
    <property type="match status" value="1"/>
</dbReference>
<evidence type="ECO:0000313" key="7">
    <source>
        <dbReference type="Proteomes" id="UP000609531"/>
    </source>
</evidence>
<feature type="domain" description="HTH lysR-type" evidence="5">
    <location>
        <begin position="1"/>
        <end position="58"/>
    </location>
</feature>
<comment type="similarity">
    <text evidence="1">Belongs to the LysR transcriptional regulatory family.</text>
</comment>
<dbReference type="InterPro" id="IPR036390">
    <property type="entry name" value="WH_DNA-bd_sf"/>
</dbReference>
<organism evidence="6 7">
    <name type="scientific">Acuticoccus mangrovi</name>
    <dbReference type="NCBI Taxonomy" id="2796142"/>
    <lineage>
        <taxon>Bacteria</taxon>
        <taxon>Pseudomonadati</taxon>
        <taxon>Pseudomonadota</taxon>
        <taxon>Alphaproteobacteria</taxon>
        <taxon>Hyphomicrobiales</taxon>
        <taxon>Amorphaceae</taxon>
        <taxon>Acuticoccus</taxon>
    </lineage>
</organism>
<dbReference type="Pfam" id="PF00126">
    <property type="entry name" value="HTH_1"/>
    <property type="match status" value="1"/>
</dbReference>
<sequence>MTLEQLTIFVAVAEREHLTRAARALRLTPSAVSASIKTLEAYYGVRLFERVGRRIELTGEGRAFLPEARETLARVRAAEMVLGELGGLSRGAVDLHASQTIANYWLPPRLMDFHERHPTIELRLTIGNTRTVTDAVLEGRAELGVIEGTIDEPALSQEKVGEDVIVVVAPSDHALARRDEPLDAQMLSTIRWAVREAGSGTRSEFEAGLRNLGIDPAVLPVAMELPSNEAVLTAVRMGGCAAALSKAVVAPFLASGALAALRLPLPPRHFTLLRHRERHMSPAVRRLAEICAAPSCHSV</sequence>
<evidence type="ECO:0000256" key="1">
    <source>
        <dbReference type="ARBA" id="ARBA00009437"/>
    </source>
</evidence>
<dbReference type="InterPro" id="IPR000847">
    <property type="entry name" value="LysR_HTH_N"/>
</dbReference>
<dbReference type="RefSeq" id="WP_198880088.1">
    <property type="nucleotide sequence ID" value="NZ_JAEKJA010000001.1"/>
</dbReference>
<dbReference type="EMBL" id="JAEKJA010000001">
    <property type="protein sequence ID" value="MBJ3774187.1"/>
    <property type="molecule type" value="Genomic_DNA"/>
</dbReference>
<evidence type="ECO:0000313" key="6">
    <source>
        <dbReference type="EMBL" id="MBJ3774187.1"/>
    </source>
</evidence>
<evidence type="ECO:0000256" key="4">
    <source>
        <dbReference type="ARBA" id="ARBA00023163"/>
    </source>
</evidence>
<dbReference type="SUPFAM" id="SSF53850">
    <property type="entry name" value="Periplasmic binding protein-like II"/>
    <property type="match status" value="1"/>
</dbReference>
<accession>A0A934IKX7</accession>
<dbReference type="Pfam" id="PF03466">
    <property type="entry name" value="LysR_substrate"/>
    <property type="match status" value="1"/>
</dbReference>
<dbReference type="GO" id="GO:0003700">
    <property type="term" value="F:DNA-binding transcription factor activity"/>
    <property type="evidence" value="ECO:0007669"/>
    <property type="project" value="InterPro"/>
</dbReference>
<dbReference type="Gene3D" id="1.10.10.10">
    <property type="entry name" value="Winged helix-like DNA-binding domain superfamily/Winged helix DNA-binding domain"/>
    <property type="match status" value="1"/>
</dbReference>
<protein>
    <submittedName>
        <fullName evidence="6">LysR family transcriptional regulator</fullName>
    </submittedName>
</protein>
<evidence type="ECO:0000256" key="3">
    <source>
        <dbReference type="ARBA" id="ARBA00023125"/>
    </source>
</evidence>
<dbReference type="PROSITE" id="PS50931">
    <property type="entry name" value="HTH_LYSR"/>
    <property type="match status" value="1"/>
</dbReference>
<dbReference type="PANTHER" id="PTHR30126:SF39">
    <property type="entry name" value="HTH-TYPE TRANSCRIPTIONAL REGULATOR CYSL"/>
    <property type="match status" value="1"/>
</dbReference>